<dbReference type="NCBIfam" id="TIGR03440">
    <property type="entry name" value="egtB_TIGR03440"/>
    <property type="match status" value="1"/>
</dbReference>
<name>A0A2U1SRM6_METSR</name>
<dbReference type="EMBL" id="PUIV01000010">
    <property type="protein sequence ID" value="PWB94262.1"/>
    <property type="molecule type" value="Genomic_DNA"/>
</dbReference>
<dbReference type="Pfam" id="PF03781">
    <property type="entry name" value="FGE-sulfatase"/>
    <property type="match status" value="2"/>
</dbReference>
<dbReference type="InterPro" id="IPR051043">
    <property type="entry name" value="Sulfatase_Mod_Factor_Kinase"/>
</dbReference>
<evidence type="ECO:0000313" key="8">
    <source>
        <dbReference type="Proteomes" id="UP000245137"/>
    </source>
</evidence>
<dbReference type="InterPro" id="IPR016187">
    <property type="entry name" value="CTDL_fold"/>
</dbReference>
<evidence type="ECO:0000256" key="3">
    <source>
        <dbReference type="ARBA" id="ARBA00037882"/>
    </source>
</evidence>
<comment type="caution">
    <text evidence="7">The sequence shown here is derived from an EMBL/GenBank/DDBJ whole genome shotgun (WGS) entry which is preliminary data.</text>
</comment>
<reference evidence="7 8" key="1">
    <citation type="journal article" date="2018" name="Appl. Microbiol. Biotechnol.">
        <title>Co-cultivation of the strictly anaerobic methanogen Methanosarcina barkeri with aerobic methanotrophs in an oxygen-limited membrane bioreactor.</title>
        <authorList>
            <person name="In 't Zandt M.H."/>
            <person name="van den Bosch T.J.M."/>
            <person name="Rijkers R."/>
            <person name="van Kessel M.A.H.J."/>
            <person name="Jetten M.S.M."/>
            <person name="Welte C.U."/>
        </authorList>
    </citation>
    <scope>NUCLEOTIDE SEQUENCE [LARGE SCALE GENOMIC DNA]</scope>
    <source>
        <strain evidence="7 8">DSM 17706</strain>
    </source>
</reference>
<dbReference type="AlphaFoldDB" id="A0A2U1SRM6"/>
<dbReference type="InterPro" id="IPR034660">
    <property type="entry name" value="DinB/YfiT-like"/>
</dbReference>
<evidence type="ECO:0000256" key="4">
    <source>
        <dbReference type="SAM" id="MobiDB-lite"/>
    </source>
</evidence>
<evidence type="ECO:0000259" key="6">
    <source>
        <dbReference type="Pfam" id="PF12867"/>
    </source>
</evidence>
<feature type="domain" description="Sulfatase-modifying factor enzyme-like" evidence="5">
    <location>
        <begin position="199"/>
        <end position="339"/>
    </location>
</feature>
<evidence type="ECO:0000256" key="1">
    <source>
        <dbReference type="ARBA" id="ARBA00023002"/>
    </source>
</evidence>
<dbReference type="InterPro" id="IPR017806">
    <property type="entry name" value="EgtB"/>
</dbReference>
<dbReference type="SUPFAM" id="SSF56436">
    <property type="entry name" value="C-type lectin-like"/>
    <property type="match status" value="1"/>
</dbReference>
<comment type="pathway">
    <text evidence="3">Amino-acid biosynthesis; ergothioneine biosynthesis.</text>
</comment>
<dbReference type="SUPFAM" id="SSF109854">
    <property type="entry name" value="DinB/YfiT-like putative metalloenzymes"/>
    <property type="match status" value="1"/>
</dbReference>
<feature type="domain" description="DinB-like" evidence="6">
    <location>
        <begin position="30"/>
        <end position="164"/>
    </location>
</feature>
<evidence type="ECO:0000256" key="2">
    <source>
        <dbReference type="ARBA" id="ARBA00023004"/>
    </source>
</evidence>
<dbReference type="PANTHER" id="PTHR23150">
    <property type="entry name" value="SULFATASE MODIFYING FACTOR 1, 2"/>
    <property type="match status" value="1"/>
</dbReference>
<feature type="region of interest" description="Disordered" evidence="4">
    <location>
        <begin position="1"/>
        <end position="21"/>
    </location>
</feature>
<dbReference type="GO" id="GO:0052699">
    <property type="term" value="P:ergothioneine biosynthetic process"/>
    <property type="evidence" value="ECO:0007669"/>
    <property type="project" value="InterPro"/>
</dbReference>
<dbReference type="OrthoDB" id="9768004at2"/>
<dbReference type="InterPro" id="IPR024775">
    <property type="entry name" value="DinB-like"/>
</dbReference>
<evidence type="ECO:0000313" key="7">
    <source>
        <dbReference type="EMBL" id="PWB94262.1"/>
    </source>
</evidence>
<keyword evidence="1" id="KW-0560">Oxidoreductase</keyword>
<keyword evidence="8" id="KW-1185">Reference proteome</keyword>
<dbReference type="RefSeq" id="WP_108916959.1">
    <property type="nucleotide sequence ID" value="NZ_BGJY01000012.1"/>
</dbReference>
<dbReference type="InterPro" id="IPR042095">
    <property type="entry name" value="SUMF_sf"/>
</dbReference>
<dbReference type="Proteomes" id="UP000245137">
    <property type="component" value="Unassembled WGS sequence"/>
</dbReference>
<evidence type="ECO:0000259" key="5">
    <source>
        <dbReference type="Pfam" id="PF03781"/>
    </source>
</evidence>
<dbReference type="PANTHER" id="PTHR23150:SF36">
    <property type="entry name" value="HERCYNINE OXYGENASE"/>
    <property type="match status" value="1"/>
</dbReference>
<keyword evidence="2" id="KW-0408">Iron</keyword>
<sequence>MATRPMARTDFASPPHGDPPLETETLRARLAATRARTLALAAPLGPEDMAAQAIEEASPTKWHLAHTSWFFETFVLARFLPGYRLFDPAFGYCFNSYYESAGARQPRPRRGLLSQPSLERVMAYRRHVEEALEQLFDSGLAPQSEAARLLELGLQHEQQHQELILSDILALFAANPLRPAYRAAPPRGLCGPPEPLRWIGYAGGIVRIGSDADDHFAFDRDFAFDNETPRHDALIHPFEIADRLVTNAEWLEFIEDGGYGDPAFWLFDGWTTIQREGWEAPAYWERRGGLWLAMTLEGLRPLEPAAPVVHVSFYEADAFARWAGARLPTEFEWETVAQQEPVAGNLLEDGALRPLPPAETFQGHARQLFGDVWEWTGNAYLPYPAYRRPAGAIGEYNAKFMCDQHVLRGGCCATPQSHIRASYRNFLYARQRWLFAGLRLARDVGR</sequence>
<dbReference type="InterPro" id="IPR005532">
    <property type="entry name" value="SUMF_dom"/>
</dbReference>
<gene>
    <name evidence="7" type="ORF">C5689_09125</name>
</gene>
<feature type="domain" description="Sulfatase-modifying factor enzyme-like" evidence="5">
    <location>
        <begin position="366"/>
        <end position="442"/>
    </location>
</feature>
<protein>
    <submittedName>
        <fullName evidence="7">Ergothioneine biosynthesis protein EgtB</fullName>
    </submittedName>
</protein>
<dbReference type="Gene3D" id="3.90.1580.10">
    <property type="entry name" value="paralog of FGE (formylglycine-generating enzyme)"/>
    <property type="match status" value="2"/>
</dbReference>
<accession>A0A2U1SRM6</accession>
<proteinExistence type="predicted"/>
<organism evidence="7 8">
    <name type="scientific">Methylosinus sporium</name>
    <dbReference type="NCBI Taxonomy" id="428"/>
    <lineage>
        <taxon>Bacteria</taxon>
        <taxon>Pseudomonadati</taxon>
        <taxon>Pseudomonadota</taxon>
        <taxon>Alphaproteobacteria</taxon>
        <taxon>Hyphomicrobiales</taxon>
        <taxon>Methylocystaceae</taxon>
        <taxon>Methylosinus</taxon>
    </lineage>
</organism>
<dbReference type="Pfam" id="PF12867">
    <property type="entry name" value="DinB_2"/>
    <property type="match status" value="1"/>
</dbReference>